<keyword evidence="3" id="KW-1185">Reference proteome</keyword>
<protein>
    <submittedName>
        <fullName evidence="2">Uncharacterized protein</fullName>
    </submittedName>
</protein>
<reference evidence="2 3" key="1">
    <citation type="submission" date="2020-07" db="EMBL/GenBank/DDBJ databases">
        <title>Sequencing the genomes of 1000 actinobacteria strains.</title>
        <authorList>
            <person name="Klenk H.-P."/>
        </authorList>
    </citation>
    <scope>NUCLEOTIDE SEQUENCE [LARGE SCALE GENOMIC DNA]</scope>
    <source>
        <strain evidence="2 3">DSM 22083</strain>
    </source>
</reference>
<sequence>MANEPIDKPARNHALDTYRDTDGRQRAATVPCPWWCLGEPGHPYTVGNHDAVNRRHELEVGTVSGADGLAVRVVIIADEFGEVGRVELLPPVIEVSADAVRLTAGEAEALATVAYRASLRLGRIAAGA</sequence>
<dbReference type="Proteomes" id="UP000569914">
    <property type="component" value="Unassembled WGS sequence"/>
</dbReference>
<dbReference type="RefSeq" id="WP_179755194.1">
    <property type="nucleotide sequence ID" value="NZ_JACCBU010000001.1"/>
</dbReference>
<gene>
    <name evidence="2" type="ORF">BKA15_004918</name>
</gene>
<evidence type="ECO:0000313" key="3">
    <source>
        <dbReference type="Proteomes" id="UP000569914"/>
    </source>
</evidence>
<evidence type="ECO:0000256" key="1">
    <source>
        <dbReference type="SAM" id="MobiDB-lite"/>
    </source>
</evidence>
<comment type="caution">
    <text evidence="2">The sequence shown here is derived from an EMBL/GenBank/DDBJ whole genome shotgun (WGS) entry which is preliminary data.</text>
</comment>
<proteinExistence type="predicted"/>
<accession>A0A7Y9LB68</accession>
<dbReference type="AlphaFoldDB" id="A0A7Y9LB68"/>
<organism evidence="2 3">
    <name type="scientific">Microlunatus parietis</name>
    <dbReference type="NCBI Taxonomy" id="682979"/>
    <lineage>
        <taxon>Bacteria</taxon>
        <taxon>Bacillati</taxon>
        <taxon>Actinomycetota</taxon>
        <taxon>Actinomycetes</taxon>
        <taxon>Propionibacteriales</taxon>
        <taxon>Propionibacteriaceae</taxon>
        <taxon>Microlunatus</taxon>
    </lineage>
</organism>
<evidence type="ECO:0000313" key="2">
    <source>
        <dbReference type="EMBL" id="NYE73589.1"/>
    </source>
</evidence>
<dbReference type="EMBL" id="JACCBU010000001">
    <property type="protein sequence ID" value="NYE73589.1"/>
    <property type="molecule type" value="Genomic_DNA"/>
</dbReference>
<feature type="region of interest" description="Disordered" evidence="1">
    <location>
        <begin position="1"/>
        <end position="22"/>
    </location>
</feature>
<name>A0A7Y9LB68_9ACTN</name>